<organism evidence="1 2">
    <name type="scientific">Legionella qingyii</name>
    <dbReference type="NCBI Taxonomy" id="2184757"/>
    <lineage>
        <taxon>Bacteria</taxon>
        <taxon>Pseudomonadati</taxon>
        <taxon>Pseudomonadota</taxon>
        <taxon>Gammaproteobacteria</taxon>
        <taxon>Legionellales</taxon>
        <taxon>Legionellaceae</taxon>
        <taxon>Legionella</taxon>
    </lineage>
</organism>
<gene>
    <name evidence="1" type="ORF">DGG96_12335</name>
</gene>
<evidence type="ECO:0000313" key="1">
    <source>
        <dbReference type="EMBL" id="PWY55409.1"/>
    </source>
</evidence>
<accession>A0A317U221</accession>
<sequence>MPPKKFFNLQNLFILRLINPMKNSNQAYEIFTQDHSKMKNGFIGCTQLGKIKFMLIFKDDRIFSFC</sequence>
<name>A0A317U221_9GAMM</name>
<comment type="caution">
    <text evidence="1">The sequence shown here is derived from an EMBL/GenBank/DDBJ whole genome shotgun (WGS) entry which is preliminary data.</text>
</comment>
<reference evidence="1 2" key="1">
    <citation type="submission" date="2018-05" db="EMBL/GenBank/DDBJ databases">
        <title>Legionella qingyii sp.nov., whole genome shotgun sequence.</title>
        <authorList>
            <person name="Wu H."/>
            <person name="Zhu Q."/>
            <person name="Hu C."/>
        </authorList>
    </citation>
    <scope>NUCLEOTIDE SEQUENCE [LARGE SCALE GENOMIC DNA]</scope>
    <source>
        <strain evidence="1 2">HEB18</strain>
    </source>
</reference>
<protein>
    <submittedName>
        <fullName evidence="1">Uncharacterized protein</fullName>
    </submittedName>
</protein>
<dbReference type="Proteomes" id="UP000247152">
    <property type="component" value="Unassembled WGS sequence"/>
</dbReference>
<proteinExistence type="predicted"/>
<dbReference type="AlphaFoldDB" id="A0A317U221"/>
<evidence type="ECO:0000313" key="2">
    <source>
        <dbReference type="Proteomes" id="UP000247152"/>
    </source>
</evidence>
<dbReference type="EMBL" id="QHJG01000019">
    <property type="protein sequence ID" value="PWY55409.1"/>
    <property type="molecule type" value="Genomic_DNA"/>
</dbReference>